<dbReference type="PANTHER" id="PTHR10795">
    <property type="entry name" value="PROPROTEIN CONVERTASE SUBTILISIN/KEXIN"/>
    <property type="match status" value="1"/>
</dbReference>
<dbReference type="InterPro" id="IPR037045">
    <property type="entry name" value="S8pro/Inhibitor_I9_sf"/>
</dbReference>
<feature type="active site" description="Charge relay system" evidence="9 10">
    <location>
        <position position="542"/>
    </location>
</feature>
<dbReference type="InterPro" id="IPR000209">
    <property type="entry name" value="Peptidase_S8/S53_dom"/>
</dbReference>
<dbReference type="FunFam" id="2.60.40.2310:FF:000001">
    <property type="entry name" value="Subtilisin-like protease SBT1.5"/>
    <property type="match status" value="1"/>
</dbReference>
<dbReference type="InterPro" id="IPR045051">
    <property type="entry name" value="SBT"/>
</dbReference>
<evidence type="ECO:0000259" key="13">
    <source>
        <dbReference type="Pfam" id="PF02225"/>
    </source>
</evidence>
<dbReference type="InterPro" id="IPR036852">
    <property type="entry name" value="Peptidase_S8/S53_dom_sf"/>
</dbReference>
<keyword evidence="8" id="KW-0325">Glycoprotein</keyword>
<keyword evidence="3" id="KW-0964">Secreted</keyword>
<dbReference type="Proteomes" id="UP001187471">
    <property type="component" value="Unassembled WGS sequence"/>
</dbReference>
<dbReference type="Gene3D" id="3.40.50.200">
    <property type="entry name" value="Peptidase S8/S53 domain"/>
    <property type="match status" value="1"/>
</dbReference>
<feature type="domain" description="Subtilisin-like protease fibronectin type-III" evidence="15">
    <location>
        <begin position="656"/>
        <end position="753"/>
    </location>
</feature>
<keyword evidence="17" id="KW-1185">Reference proteome</keyword>
<evidence type="ECO:0000259" key="12">
    <source>
        <dbReference type="Pfam" id="PF00082"/>
    </source>
</evidence>
<evidence type="ECO:0000256" key="7">
    <source>
        <dbReference type="ARBA" id="ARBA00022825"/>
    </source>
</evidence>
<evidence type="ECO:0000256" key="10">
    <source>
        <dbReference type="PROSITE-ProRule" id="PRU01240"/>
    </source>
</evidence>
<dbReference type="InterPro" id="IPR003137">
    <property type="entry name" value="PA_domain"/>
</dbReference>
<dbReference type="SUPFAM" id="SSF52025">
    <property type="entry name" value="PA domain"/>
    <property type="match status" value="1"/>
</dbReference>
<dbReference type="GO" id="GO:0004252">
    <property type="term" value="F:serine-type endopeptidase activity"/>
    <property type="evidence" value="ECO:0007669"/>
    <property type="project" value="UniProtKB-UniRule"/>
</dbReference>
<evidence type="ECO:0000256" key="8">
    <source>
        <dbReference type="ARBA" id="ARBA00023180"/>
    </source>
</evidence>
<evidence type="ECO:0000256" key="11">
    <source>
        <dbReference type="SAM" id="SignalP"/>
    </source>
</evidence>
<dbReference type="AlphaFoldDB" id="A0AA88UL12"/>
<dbReference type="Gene3D" id="3.30.70.80">
    <property type="entry name" value="Peptidase S8 propeptide/proteinase inhibitor I9"/>
    <property type="match status" value="1"/>
</dbReference>
<dbReference type="PRINTS" id="PR00723">
    <property type="entry name" value="SUBTILISIN"/>
</dbReference>
<keyword evidence="7 10" id="KW-0720">Serine protease</keyword>
<dbReference type="GO" id="GO:0005576">
    <property type="term" value="C:extracellular region"/>
    <property type="evidence" value="ECO:0007669"/>
    <property type="project" value="UniProtKB-SubCell"/>
</dbReference>
<dbReference type="Pfam" id="PF02225">
    <property type="entry name" value="PA"/>
    <property type="match status" value="1"/>
</dbReference>
<feature type="domain" description="PA" evidence="13">
    <location>
        <begin position="374"/>
        <end position="461"/>
    </location>
</feature>
<keyword evidence="5 11" id="KW-0732">Signal</keyword>
<dbReference type="InterPro" id="IPR023827">
    <property type="entry name" value="Peptidase_S8_Asp-AS"/>
</dbReference>
<dbReference type="GO" id="GO:0006508">
    <property type="term" value="P:proteolysis"/>
    <property type="evidence" value="ECO:0007669"/>
    <property type="project" value="UniProtKB-KW"/>
</dbReference>
<evidence type="ECO:0000313" key="17">
    <source>
        <dbReference type="Proteomes" id="UP001187471"/>
    </source>
</evidence>
<dbReference type="InterPro" id="IPR010259">
    <property type="entry name" value="S8pro/Inhibitor_I9"/>
</dbReference>
<evidence type="ECO:0000256" key="2">
    <source>
        <dbReference type="ARBA" id="ARBA00011073"/>
    </source>
</evidence>
<evidence type="ECO:0000313" key="16">
    <source>
        <dbReference type="EMBL" id="KAK2989130.1"/>
    </source>
</evidence>
<keyword evidence="4 10" id="KW-0645">Protease</keyword>
<evidence type="ECO:0000256" key="1">
    <source>
        <dbReference type="ARBA" id="ARBA00004613"/>
    </source>
</evidence>
<organism evidence="16 17">
    <name type="scientific">Escallonia rubra</name>
    <dbReference type="NCBI Taxonomy" id="112253"/>
    <lineage>
        <taxon>Eukaryota</taxon>
        <taxon>Viridiplantae</taxon>
        <taxon>Streptophyta</taxon>
        <taxon>Embryophyta</taxon>
        <taxon>Tracheophyta</taxon>
        <taxon>Spermatophyta</taxon>
        <taxon>Magnoliopsida</taxon>
        <taxon>eudicotyledons</taxon>
        <taxon>Gunneridae</taxon>
        <taxon>Pentapetalae</taxon>
        <taxon>asterids</taxon>
        <taxon>campanulids</taxon>
        <taxon>Escalloniales</taxon>
        <taxon>Escalloniaceae</taxon>
        <taxon>Escallonia</taxon>
    </lineage>
</organism>
<dbReference type="PROSITE" id="PS00136">
    <property type="entry name" value="SUBTILASE_ASP"/>
    <property type="match status" value="1"/>
</dbReference>
<dbReference type="FunFam" id="3.50.30.30:FF:000005">
    <property type="entry name" value="subtilisin-like protease SBT1.5"/>
    <property type="match status" value="1"/>
</dbReference>
<dbReference type="InterPro" id="IPR034197">
    <property type="entry name" value="Peptidases_S8_3"/>
</dbReference>
<evidence type="ECO:0000259" key="14">
    <source>
        <dbReference type="Pfam" id="PF05922"/>
    </source>
</evidence>
<name>A0AA88UL12_9ASTE</name>
<dbReference type="InterPro" id="IPR046450">
    <property type="entry name" value="PA_dom_sf"/>
</dbReference>
<dbReference type="Pfam" id="PF00082">
    <property type="entry name" value="Peptidase_S8"/>
    <property type="match status" value="1"/>
</dbReference>
<dbReference type="Gene3D" id="3.50.30.30">
    <property type="match status" value="1"/>
</dbReference>
<evidence type="ECO:0000256" key="3">
    <source>
        <dbReference type="ARBA" id="ARBA00022525"/>
    </source>
</evidence>
<feature type="active site" description="Charge relay system" evidence="9 10">
    <location>
        <position position="161"/>
    </location>
</feature>
<dbReference type="InterPro" id="IPR041469">
    <property type="entry name" value="Subtilisin-like_FN3"/>
</dbReference>
<dbReference type="Gene3D" id="2.60.40.2310">
    <property type="match status" value="1"/>
</dbReference>
<dbReference type="EMBL" id="JAVXUO010000783">
    <property type="protein sequence ID" value="KAK2989130.1"/>
    <property type="molecule type" value="Genomic_DNA"/>
</dbReference>
<dbReference type="Pfam" id="PF17766">
    <property type="entry name" value="fn3_6"/>
    <property type="match status" value="1"/>
</dbReference>
<feature type="active site" description="Charge relay system" evidence="9 10">
    <location>
        <position position="216"/>
    </location>
</feature>
<protein>
    <submittedName>
        <fullName evidence="16">Uncharacterized protein</fullName>
    </submittedName>
</protein>
<dbReference type="CDD" id="cd02120">
    <property type="entry name" value="PA_subtilisin_like"/>
    <property type="match status" value="1"/>
</dbReference>
<feature type="signal peptide" evidence="11">
    <location>
        <begin position="1"/>
        <end position="20"/>
    </location>
</feature>
<feature type="domain" description="Inhibitor I9" evidence="14">
    <location>
        <begin position="48"/>
        <end position="129"/>
    </location>
</feature>
<comment type="caution">
    <text evidence="16">The sequence shown here is derived from an EMBL/GenBank/DDBJ whole genome shotgun (WGS) entry which is preliminary data.</text>
</comment>
<sequence length="756" mass="80352">MDFVYILTFICLFNLHPSIAQNSTVSWAGDAEESLSTITADEETKFRTYIVHVSVPDGQTFTESETLDSWYNSFLPTTTSGLNDQSRMVHTYRNVVSGFAARLSPEEVKAMEKKDGFVSATPQRMLSLHTTHTPNFLGLHQNLGFWKGSNYGKGIIIGLMDSGITPNHPSFSDEGVPPPPRKWKGKCQLKGKACNNKLIGARSFVSGESVVDADGHGTHTASTAGGNNVKDANVFGQANGTASGMAPLAHVAMYKVCSDDGCFDSDILAGMDAAIEDGVDVLSLSLGGPSLPFFDDSIAIGAFGAVQKGMFVSCSAGNSGPVNTTLSNEAPWILTVGASTVDRRIRATALLGNKEELDGESIFQPKDFPTTLLPLVFPGQNGDQNAAWCADGSLKNADVKGKVVLCQRGGGIARLAKGQTVKDAGGAAMILMNQEPDGDSTLADPHVLPATHVGYVAGSKILSYITSTSSPTATILFKGTVIGVPYAPEVTSFSSRGPSFSSPGILKPDIIGPGVSILAAWPFSVENRTDTRATFNVVSGTSMSCPHLSGIAALLKSAHPTWSPAAIKSAIMTTAGLLNLDGKPIVDERFLQADLFAIGAGHVNPSSANDPGLVYDIQPDDYIPYLCGLGYTSKQVEVIVHHKVSCSKKSSIPEAELNYPSFAITLGTNDQTYTRTVTNVGEANSSYTVEIFPPPGVSVSVMPYRLDFSEVNQQLTYSVTFTPSNEDVITPEFVQGYVKWSSDKHFVRSPISVELV</sequence>
<proteinExistence type="inferred from homology"/>
<feature type="chain" id="PRO_5041654945" evidence="11">
    <location>
        <begin position="21"/>
        <end position="756"/>
    </location>
</feature>
<dbReference type="Pfam" id="PF05922">
    <property type="entry name" value="Inhibitor_I9"/>
    <property type="match status" value="1"/>
</dbReference>
<keyword evidence="6 10" id="KW-0378">Hydrolase</keyword>
<reference evidence="16" key="1">
    <citation type="submission" date="2022-12" db="EMBL/GenBank/DDBJ databases">
        <title>Draft genome assemblies for two species of Escallonia (Escalloniales).</title>
        <authorList>
            <person name="Chanderbali A."/>
            <person name="Dervinis C."/>
            <person name="Anghel I."/>
            <person name="Soltis D."/>
            <person name="Soltis P."/>
            <person name="Zapata F."/>
        </authorList>
    </citation>
    <scope>NUCLEOTIDE SEQUENCE</scope>
    <source>
        <strain evidence="16">UCBG92.1500</strain>
        <tissue evidence="16">Leaf</tissue>
    </source>
</reference>
<dbReference type="InterPro" id="IPR015500">
    <property type="entry name" value="Peptidase_S8_subtilisin-rel"/>
</dbReference>
<feature type="domain" description="Peptidase S8/S53" evidence="12">
    <location>
        <begin position="152"/>
        <end position="587"/>
    </location>
</feature>
<evidence type="ECO:0000256" key="6">
    <source>
        <dbReference type="ARBA" id="ARBA00022801"/>
    </source>
</evidence>
<dbReference type="PROSITE" id="PS51892">
    <property type="entry name" value="SUBTILASE"/>
    <property type="match status" value="1"/>
</dbReference>
<comment type="similarity">
    <text evidence="2 10">Belongs to the peptidase S8 family.</text>
</comment>
<dbReference type="FunFam" id="3.40.50.200:FF:000006">
    <property type="entry name" value="Subtilisin-like protease SBT1.5"/>
    <property type="match status" value="1"/>
</dbReference>
<dbReference type="SUPFAM" id="SSF52743">
    <property type="entry name" value="Subtilisin-like"/>
    <property type="match status" value="1"/>
</dbReference>
<dbReference type="CDD" id="cd04852">
    <property type="entry name" value="Peptidases_S8_3"/>
    <property type="match status" value="1"/>
</dbReference>
<evidence type="ECO:0000256" key="5">
    <source>
        <dbReference type="ARBA" id="ARBA00022729"/>
    </source>
</evidence>
<comment type="subcellular location">
    <subcellularLocation>
        <location evidence="1">Secreted</location>
    </subcellularLocation>
</comment>
<accession>A0AA88UL12</accession>
<gene>
    <name evidence="16" type="ORF">RJ640_027204</name>
</gene>
<evidence type="ECO:0000256" key="9">
    <source>
        <dbReference type="PIRSR" id="PIRSR615500-1"/>
    </source>
</evidence>
<evidence type="ECO:0000259" key="15">
    <source>
        <dbReference type="Pfam" id="PF17766"/>
    </source>
</evidence>
<evidence type="ECO:0000256" key="4">
    <source>
        <dbReference type="ARBA" id="ARBA00022670"/>
    </source>
</evidence>